<dbReference type="PANTHER" id="PTHR36156:SF3">
    <property type="entry name" value="CUPIN 2 CONSERVED BARREL DOMAIN-CONTAINING PROTEIN"/>
    <property type="match status" value="1"/>
</dbReference>
<accession>A0AAN6M0B4</accession>
<dbReference type="Gene3D" id="2.60.120.10">
    <property type="entry name" value="Jelly Rolls"/>
    <property type="match status" value="1"/>
</dbReference>
<proteinExistence type="predicted"/>
<comment type="caution">
    <text evidence="2">The sequence shown here is derived from an EMBL/GenBank/DDBJ whole genome shotgun (WGS) entry which is preliminary data.</text>
</comment>
<dbReference type="InterPro" id="IPR014710">
    <property type="entry name" value="RmlC-like_jellyroll"/>
</dbReference>
<dbReference type="InterPro" id="IPR013096">
    <property type="entry name" value="Cupin_2"/>
</dbReference>
<name>A0AAN6M0B4_9PLEO</name>
<dbReference type="InterPro" id="IPR011051">
    <property type="entry name" value="RmlC_Cupin_sf"/>
</dbReference>
<evidence type="ECO:0000313" key="2">
    <source>
        <dbReference type="EMBL" id="KAK3210371.1"/>
    </source>
</evidence>
<sequence length="184" mass="20540">MIAQEIEERTPPKRFITTHRDDGKAVFEERFGEETNMVSNPDGIAFGLSYTTKGLPVSMDNDEDFGVYDHYLKSTPGLSISGGNVLRHVDIPPGMKCTMHRTVSLDYGIVLEGEVDLLLDSGEQRTMKVGDVAIQRGTMHQWINRDPNKWCRMIFVLVESKPLAIAGQKLGEELDEMPGVKASE</sequence>
<dbReference type="InterPro" id="IPR047142">
    <property type="entry name" value="OryJ/VirC-like"/>
</dbReference>
<dbReference type="SUPFAM" id="SSF51182">
    <property type="entry name" value="RmlC-like cupins"/>
    <property type="match status" value="1"/>
</dbReference>
<dbReference type="EMBL" id="WVTA01000005">
    <property type="protein sequence ID" value="KAK3210371.1"/>
    <property type="molecule type" value="Genomic_DNA"/>
</dbReference>
<keyword evidence="3" id="KW-1185">Reference proteome</keyword>
<dbReference type="AlphaFoldDB" id="A0AAN6M0B4"/>
<dbReference type="PANTHER" id="PTHR36156">
    <property type="entry name" value="SLR2101 PROTEIN"/>
    <property type="match status" value="1"/>
</dbReference>
<dbReference type="Proteomes" id="UP001280581">
    <property type="component" value="Unassembled WGS sequence"/>
</dbReference>
<dbReference type="CDD" id="cd02231">
    <property type="entry name" value="cupin_BLL6423-like"/>
    <property type="match status" value="1"/>
</dbReference>
<gene>
    <name evidence="2" type="ORF">GRF29_44g2509988</name>
</gene>
<reference evidence="2 3" key="1">
    <citation type="submission" date="2021-02" db="EMBL/GenBank/DDBJ databases">
        <title>Genome assembly of Pseudopithomyces chartarum.</title>
        <authorList>
            <person name="Jauregui R."/>
            <person name="Singh J."/>
            <person name="Voisey C."/>
        </authorList>
    </citation>
    <scope>NUCLEOTIDE SEQUENCE [LARGE SCALE GENOMIC DNA]</scope>
    <source>
        <strain evidence="2 3">AGR01</strain>
    </source>
</reference>
<evidence type="ECO:0000313" key="3">
    <source>
        <dbReference type="Proteomes" id="UP001280581"/>
    </source>
</evidence>
<protein>
    <recommendedName>
        <fullName evidence="1">Cupin type-2 domain-containing protein</fullName>
    </recommendedName>
</protein>
<dbReference type="Pfam" id="PF07883">
    <property type="entry name" value="Cupin_2"/>
    <property type="match status" value="1"/>
</dbReference>
<evidence type="ECO:0000259" key="1">
    <source>
        <dbReference type="Pfam" id="PF07883"/>
    </source>
</evidence>
<organism evidence="2 3">
    <name type="scientific">Pseudopithomyces chartarum</name>
    <dbReference type="NCBI Taxonomy" id="1892770"/>
    <lineage>
        <taxon>Eukaryota</taxon>
        <taxon>Fungi</taxon>
        <taxon>Dikarya</taxon>
        <taxon>Ascomycota</taxon>
        <taxon>Pezizomycotina</taxon>
        <taxon>Dothideomycetes</taxon>
        <taxon>Pleosporomycetidae</taxon>
        <taxon>Pleosporales</taxon>
        <taxon>Massarineae</taxon>
        <taxon>Didymosphaeriaceae</taxon>
        <taxon>Pseudopithomyces</taxon>
    </lineage>
</organism>
<feature type="domain" description="Cupin type-2" evidence="1">
    <location>
        <begin position="88"/>
        <end position="155"/>
    </location>
</feature>